<comment type="caution">
    <text evidence="1">The sequence shown here is derived from an EMBL/GenBank/DDBJ whole genome shotgun (WGS) entry which is preliminary data.</text>
</comment>
<name>A0A2T4U396_9BACI</name>
<dbReference type="RefSeq" id="WP_107585886.1">
    <property type="nucleotide sequence ID" value="NZ_PZJJ01000030.1"/>
</dbReference>
<keyword evidence="2" id="KW-1185">Reference proteome</keyword>
<organism evidence="1 2">
    <name type="scientific">Alkalicoccus saliphilus</name>
    <dbReference type="NCBI Taxonomy" id="200989"/>
    <lineage>
        <taxon>Bacteria</taxon>
        <taxon>Bacillati</taxon>
        <taxon>Bacillota</taxon>
        <taxon>Bacilli</taxon>
        <taxon>Bacillales</taxon>
        <taxon>Bacillaceae</taxon>
        <taxon>Alkalicoccus</taxon>
    </lineage>
</organism>
<reference evidence="1 2" key="1">
    <citation type="submission" date="2018-03" db="EMBL/GenBank/DDBJ databases">
        <title>Alkalicoccus saliphilus sp. nov., isolated from a mineral pool.</title>
        <authorList>
            <person name="Zhao B."/>
        </authorList>
    </citation>
    <scope>NUCLEOTIDE SEQUENCE [LARGE SCALE GENOMIC DNA]</scope>
    <source>
        <strain evidence="1 2">6AG</strain>
    </source>
</reference>
<accession>A0A2T4U396</accession>
<dbReference type="OrthoDB" id="7067095at2"/>
<dbReference type="Proteomes" id="UP000240509">
    <property type="component" value="Unassembled WGS sequence"/>
</dbReference>
<evidence type="ECO:0000313" key="2">
    <source>
        <dbReference type="Proteomes" id="UP000240509"/>
    </source>
</evidence>
<proteinExistence type="predicted"/>
<dbReference type="EMBL" id="PZJJ01000030">
    <property type="protein sequence ID" value="PTL37883.1"/>
    <property type="molecule type" value="Genomic_DNA"/>
</dbReference>
<protein>
    <submittedName>
        <fullName evidence="1">Uncharacterized protein</fullName>
    </submittedName>
</protein>
<gene>
    <name evidence="1" type="ORF">C6Y45_14165</name>
</gene>
<sequence>MKTFQTTYKGREIIVENRWFKGEKLYVDGSLQDENRGLSFRSSLYGVLPAENGSEETLKASVGGGLLRVQCSIFAGHKLIYSSSD</sequence>
<evidence type="ECO:0000313" key="1">
    <source>
        <dbReference type="EMBL" id="PTL37883.1"/>
    </source>
</evidence>
<dbReference type="AlphaFoldDB" id="A0A2T4U396"/>